<dbReference type="Pfam" id="PF09587">
    <property type="entry name" value="PGA_cap"/>
    <property type="match status" value="1"/>
</dbReference>
<reference evidence="3 4" key="1">
    <citation type="journal article" date="2016" name="Nat. Commun.">
        <title>Thousands of microbial genomes shed light on interconnected biogeochemical processes in an aquifer system.</title>
        <authorList>
            <person name="Anantharaman K."/>
            <person name="Brown C.T."/>
            <person name="Hug L.A."/>
            <person name="Sharon I."/>
            <person name="Castelle C.J."/>
            <person name="Probst A.J."/>
            <person name="Thomas B.C."/>
            <person name="Singh A."/>
            <person name="Wilkins M.J."/>
            <person name="Karaoz U."/>
            <person name="Brodie E.L."/>
            <person name="Williams K.H."/>
            <person name="Hubbard S.S."/>
            <person name="Banfield J.F."/>
        </authorList>
    </citation>
    <scope>NUCLEOTIDE SEQUENCE [LARGE SCALE GENOMIC DNA]</scope>
</reference>
<comment type="caution">
    <text evidence="3">The sequence shown here is derived from an EMBL/GenBank/DDBJ whole genome shotgun (WGS) entry which is preliminary data.</text>
</comment>
<dbReference type="AlphaFoldDB" id="A0A1F4VBZ2"/>
<dbReference type="Gene3D" id="3.60.21.10">
    <property type="match status" value="1"/>
</dbReference>
<organism evidence="3 4">
    <name type="scientific">candidate division WWE3 bacterium RIFCSPHIGHO2_01_FULL_48_15</name>
    <dbReference type="NCBI Taxonomy" id="1802619"/>
    <lineage>
        <taxon>Bacteria</taxon>
        <taxon>Katanobacteria</taxon>
    </lineage>
</organism>
<sequence>MIKFWFAGGFLFGLFLIFPVPAGENAEVKIAQEPEFSPLTIEAIFSSDHQLPQEAGGEDLRTIIVTGDVIPSRGVNIEARRRGFTYPWAQMAEFTSSGDLTIIDLEAPLLKNCPVLSEGFTFCGDKRNLEGLVFGGVDMASLENNHIGNFGLAGITETIEYLEEAGISWTRRDHLAIEEVRGLKFGMLGFNGIGEKINRQAMVEEIQKSRPQVDILLVQYHWGKEYERLPKTDGGIAPDDPKEIGKLAIDAGADLVIGNHSHWVQGIEFYKGKLITYAHGNFIFDQMWSEETRIGVVGKYVFYKEKLVDVSYVPVKIFDYSQPRFILGEEAEIELAKMRQASLELAGK</sequence>
<protein>
    <recommendedName>
        <fullName evidence="2">Capsule synthesis protein CapA domain-containing protein</fullName>
    </recommendedName>
</protein>
<evidence type="ECO:0000313" key="4">
    <source>
        <dbReference type="Proteomes" id="UP000179005"/>
    </source>
</evidence>
<dbReference type="CDD" id="cd07381">
    <property type="entry name" value="MPP_CapA"/>
    <property type="match status" value="1"/>
</dbReference>
<dbReference type="SUPFAM" id="SSF56300">
    <property type="entry name" value="Metallo-dependent phosphatases"/>
    <property type="match status" value="1"/>
</dbReference>
<evidence type="ECO:0000256" key="1">
    <source>
        <dbReference type="ARBA" id="ARBA00005662"/>
    </source>
</evidence>
<dbReference type="InterPro" id="IPR029052">
    <property type="entry name" value="Metallo-depent_PP-like"/>
</dbReference>
<gene>
    <name evidence="3" type="ORF">A2797_02435</name>
</gene>
<evidence type="ECO:0000259" key="2">
    <source>
        <dbReference type="SMART" id="SM00854"/>
    </source>
</evidence>
<dbReference type="PANTHER" id="PTHR33393">
    <property type="entry name" value="POLYGLUTAMINE SYNTHESIS ACCESSORY PROTEIN RV0574C-RELATED"/>
    <property type="match status" value="1"/>
</dbReference>
<dbReference type="EMBL" id="MEVC01000014">
    <property type="protein sequence ID" value="OGC54756.1"/>
    <property type="molecule type" value="Genomic_DNA"/>
</dbReference>
<dbReference type="PANTHER" id="PTHR33393:SF11">
    <property type="entry name" value="POLYGLUTAMINE SYNTHESIS ACCESSORY PROTEIN RV0574C-RELATED"/>
    <property type="match status" value="1"/>
</dbReference>
<comment type="similarity">
    <text evidence="1">Belongs to the CapA family.</text>
</comment>
<name>A0A1F4VBZ2_UNCKA</name>
<dbReference type="InterPro" id="IPR019079">
    <property type="entry name" value="Capsule_synth_CapA"/>
</dbReference>
<dbReference type="STRING" id="1802619.A2797_02435"/>
<accession>A0A1F4VBZ2</accession>
<dbReference type="InterPro" id="IPR052169">
    <property type="entry name" value="CW_Biosynth-Accessory"/>
</dbReference>
<evidence type="ECO:0000313" key="3">
    <source>
        <dbReference type="EMBL" id="OGC54756.1"/>
    </source>
</evidence>
<proteinExistence type="inferred from homology"/>
<feature type="domain" description="Capsule synthesis protein CapA" evidence="2">
    <location>
        <begin position="62"/>
        <end position="286"/>
    </location>
</feature>
<dbReference type="Proteomes" id="UP000179005">
    <property type="component" value="Unassembled WGS sequence"/>
</dbReference>
<dbReference type="SMART" id="SM00854">
    <property type="entry name" value="PGA_cap"/>
    <property type="match status" value="1"/>
</dbReference>